<gene>
    <name evidence="4" type="ORF">FisN_13Hh166</name>
</gene>
<dbReference type="PANTHER" id="PTHR13527:SF0">
    <property type="entry name" value="SAYSVFN DOMAIN-CONTAINING PROTEIN 1"/>
    <property type="match status" value="1"/>
</dbReference>
<feature type="compositionally biased region" description="Acidic residues" evidence="1">
    <location>
        <begin position="193"/>
        <end position="204"/>
    </location>
</feature>
<dbReference type="InParanoid" id="A0A1Z5KNN8"/>
<evidence type="ECO:0000256" key="2">
    <source>
        <dbReference type="SAM" id="Phobius"/>
    </source>
</evidence>
<dbReference type="AlphaFoldDB" id="A0A1Z5KNN8"/>
<dbReference type="Proteomes" id="UP000198406">
    <property type="component" value="Unassembled WGS sequence"/>
</dbReference>
<keyword evidence="2" id="KW-0812">Transmembrane</keyword>
<keyword evidence="5" id="KW-1185">Reference proteome</keyword>
<accession>A0A1Z5KNN8</accession>
<dbReference type="EMBL" id="BDSP01000259">
    <property type="protein sequence ID" value="GAX27735.1"/>
    <property type="molecule type" value="Genomic_DNA"/>
</dbReference>
<dbReference type="PANTHER" id="PTHR13527">
    <property type="entry name" value="SAYSVFN DOMAIN-CONTAINING PROTEIN 1"/>
    <property type="match status" value="1"/>
</dbReference>
<evidence type="ECO:0000313" key="5">
    <source>
        <dbReference type="Proteomes" id="UP000198406"/>
    </source>
</evidence>
<feature type="compositionally biased region" description="Basic residues" evidence="1">
    <location>
        <begin position="208"/>
        <end position="218"/>
    </location>
</feature>
<organism evidence="4 5">
    <name type="scientific">Fistulifera solaris</name>
    <name type="common">Oleaginous diatom</name>
    <dbReference type="NCBI Taxonomy" id="1519565"/>
    <lineage>
        <taxon>Eukaryota</taxon>
        <taxon>Sar</taxon>
        <taxon>Stramenopiles</taxon>
        <taxon>Ochrophyta</taxon>
        <taxon>Bacillariophyta</taxon>
        <taxon>Bacillariophyceae</taxon>
        <taxon>Bacillariophycidae</taxon>
        <taxon>Naviculales</taxon>
        <taxon>Naviculaceae</taxon>
        <taxon>Fistulifera</taxon>
    </lineage>
</organism>
<reference evidence="4 5" key="1">
    <citation type="journal article" date="2015" name="Plant Cell">
        <title>Oil accumulation by the oleaginous diatom Fistulifera solaris as revealed by the genome and transcriptome.</title>
        <authorList>
            <person name="Tanaka T."/>
            <person name="Maeda Y."/>
            <person name="Veluchamy A."/>
            <person name="Tanaka M."/>
            <person name="Abida H."/>
            <person name="Marechal E."/>
            <person name="Bowler C."/>
            <person name="Muto M."/>
            <person name="Sunaga Y."/>
            <person name="Tanaka M."/>
            <person name="Yoshino T."/>
            <person name="Taniguchi T."/>
            <person name="Fukuda Y."/>
            <person name="Nemoto M."/>
            <person name="Matsumoto M."/>
            <person name="Wong P.S."/>
            <person name="Aburatani S."/>
            <person name="Fujibuchi W."/>
        </authorList>
    </citation>
    <scope>NUCLEOTIDE SEQUENCE [LARGE SCALE GENOMIC DNA]</scope>
    <source>
        <strain evidence="4 5">JPCC DA0580</strain>
    </source>
</reference>
<feature type="compositionally biased region" description="Basic and acidic residues" evidence="1">
    <location>
        <begin position="172"/>
        <end position="189"/>
    </location>
</feature>
<evidence type="ECO:0000256" key="1">
    <source>
        <dbReference type="SAM" id="MobiDB-lite"/>
    </source>
</evidence>
<dbReference type="InterPro" id="IPR019387">
    <property type="entry name" value="SAYSvFN_dom"/>
</dbReference>
<sequence length="259" mass="29949">MPVWKRSRSLWEKARQEKSLRDYAAAILYELQPVRSTILQRQTLDFRHKVLPQLPSQSRKLAILLMNLTKWIMAFLFRNKIHVFGMLLYYAMVRLIHERLQAGPAVLIVTALIWIFTAGLSDAPREGLSAYAAFNRGFERLMGDIDAEQLLAQHVGGGGFMLLNNQNGNNNHRNENREPRRQRAVERPPAEVPQDDGDAADEPENAMRRRGKKGRKQRRTVEQRRELQLQRQAAREMGFGNGDDQEARLRLLEDQVAEE</sequence>
<feature type="transmembrane region" description="Helical" evidence="2">
    <location>
        <begin position="68"/>
        <end position="90"/>
    </location>
</feature>
<keyword evidence="2" id="KW-0472">Membrane</keyword>
<evidence type="ECO:0000313" key="4">
    <source>
        <dbReference type="EMBL" id="GAX27735.1"/>
    </source>
</evidence>
<feature type="domain" description="SAYSvFN" evidence="3">
    <location>
        <begin position="87"/>
        <end position="151"/>
    </location>
</feature>
<evidence type="ECO:0000259" key="3">
    <source>
        <dbReference type="Pfam" id="PF10260"/>
    </source>
</evidence>
<feature type="compositionally biased region" description="Basic and acidic residues" evidence="1">
    <location>
        <begin position="219"/>
        <end position="228"/>
    </location>
</feature>
<dbReference type="OrthoDB" id="71310at2759"/>
<dbReference type="Pfam" id="PF10260">
    <property type="entry name" value="SAYSvFN"/>
    <property type="match status" value="1"/>
</dbReference>
<feature type="region of interest" description="Disordered" evidence="1">
    <location>
        <begin position="162"/>
        <end position="259"/>
    </location>
</feature>
<feature type="transmembrane region" description="Helical" evidence="2">
    <location>
        <begin position="102"/>
        <end position="120"/>
    </location>
</feature>
<name>A0A1Z5KNN8_FISSO</name>
<comment type="caution">
    <text evidence="4">The sequence shown here is derived from an EMBL/GenBank/DDBJ whole genome shotgun (WGS) entry which is preliminary data.</text>
</comment>
<proteinExistence type="predicted"/>
<dbReference type="InterPro" id="IPR039159">
    <property type="entry name" value="SAYSD1"/>
</dbReference>
<keyword evidence="2" id="KW-1133">Transmembrane helix</keyword>
<protein>
    <recommendedName>
        <fullName evidence="3">SAYSvFN domain-containing protein</fullName>
    </recommendedName>
</protein>